<name>A0ACB9MX11_BAUVA</name>
<comment type="caution">
    <text evidence="1">The sequence shown here is derived from an EMBL/GenBank/DDBJ whole genome shotgun (WGS) entry which is preliminary data.</text>
</comment>
<evidence type="ECO:0000313" key="1">
    <source>
        <dbReference type="EMBL" id="KAI4328722.1"/>
    </source>
</evidence>
<keyword evidence="2" id="KW-1185">Reference proteome</keyword>
<organism evidence="1 2">
    <name type="scientific">Bauhinia variegata</name>
    <name type="common">Purple orchid tree</name>
    <name type="synonym">Phanera variegata</name>
    <dbReference type="NCBI Taxonomy" id="167791"/>
    <lineage>
        <taxon>Eukaryota</taxon>
        <taxon>Viridiplantae</taxon>
        <taxon>Streptophyta</taxon>
        <taxon>Embryophyta</taxon>
        <taxon>Tracheophyta</taxon>
        <taxon>Spermatophyta</taxon>
        <taxon>Magnoliopsida</taxon>
        <taxon>eudicotyledons</taxon>
        <taxon>Gunneridae</taxon>
        <taxon>Pentapetalae</taxon>
        <taxon>rosids</taxon>
        <taxon>fabids</taxon>
        <taxon>Fabales</taxon>
        <taxon>Fabaceae</taxon>
        <taxon>Cercidoideae</taxon>
        <taxon>Cercideae</taxon>
        <taxon>Bauhiniinae</taxon>
        <taxon>Bauhinia</taxon>
    </lineage>
</organism>
<proteinExistence type="predicted"/>
<evidence type="ECO:0000313" key="2">
    <source>
        <dbReference type="Proteomes" id="UP000828941"/>
    </source>
</evidence>
<accession>A0ACB9MX11</accession>
<sequence length="134" mass="15508">MVSVSVCTNFLGLFLIGRVVTDLIVPIGIFRMVMQSMWGDLPRFRIIKLALKIFHIFFGEEPDLRRVLRSAPWTFQNSFVLLTRWTEDLLLEHLRLDEAMIWIHIWGLPYYCKTVAVGNRLGAKVGIVENVGLF</sequence>
<gene>
    <name evidence="1" type="ORF">L6164_021056</name>
</gene>
<dbReference type="Proteomes" id="UP000828941">
    <property type="component" value="Chromosome 8"/>
</dbReference>
<protein>
    <submittedName>
        <fullName evidence="1">Uncharacterized protein</fullName>
    </submittedName>
</protein>
<dbReference type="EMBL" id="CM039433">
    <property type="protein sequence ID" value="KAI4328722.1"/>
    <property type="molecule type" value="Genomic_DNA"/>
</dbReference>
<reference evidence="1 2" key="1">
    <citation type="journal article" date="2022" name="DNA Res.">
        <title>Chromosomal-level genome assembly of the orchid tree Bauhinia variegata (Leguminosae; Cercidoideae) supports the allotetraploid origin hypothesis of Bauhinia.</title>
        <authorList>
            <person name="Zhong Y."/>
            <person name="Chen Y."/>
            <person name="Zheng D."/>
            <person name="Pang J."/>
            <person name="Liu Y."/>
            <person name="Luo S."/>
            <person name="Meng S."/>
            <person name="Qian L."/>
            <person name="Wei D."/>
            <person name="Dai S."/>
            <person name="Zhou R."/>
        </authorList>
    </citation>
    <scope>NUCLEOTIDE SEQUENCE [LARGE SCALE GENOMIC DNA]</scope>
    <source>
        <strain evidence="1">BV-YZ2020</strain>
    </source>
</reference>